<keyword evidence="3" id="KW-1185">Reference proteome</keyword>
<organism evidence="2 3">
    <name type="scientific">Rhypophila decipiens</name>
    <dbReference type="NCBI Taxonomy" id="261697"/>
    <lineage>
        <taxon>Eukaryota</taxon>
        <taxon>Fungi</taxon>
        <taxon>Dikarya</taxon>
        <taxon>Ascomycota</taxon>
        <taxon>Pezizomycotina</taxon>
        <taxon>Sordariomycetes</taxon>
        <taxon>Sordariomycetidae</taxon>
        <taxon>Sordariales</taxon>
        <taxon>Naviculisporaceae</taxon>
        <taxon>Rhypophila</taxon>
    </lineage>
</organism>
<feature type="region of interest" description="Disordered" evidence="1">
    <location>
        <begin position="1"/>
        <end position="22"/>
    </location>
</feature>
<evidence type="ECO:0000313" key="3">
    <source>
        <dbReference type="Proteomes" id="UP001301769"/>
    </source>
</evidence>
<proteinExistence type="predicted"/>
<accession>A0AAN6YA07</accession>
<protein>
    <submittedName>
        <fullName evidence="2">Uncharacterized protein</fullName>
    </submittedName>
</protein>
<dbReference type="Proteomes" id="UP001301769">
    <property type="component" value="Unassembled WGS sequence"/>
</dbReference>
<reference evidence="2" key="2">
    <citation type="submission" date="2023-05" db="EMBL/GenBank/DDBJ databases">
        <authorList>
            <consortium name="Lawrence Berkeley National Laboratory"/>
            <person name="Steindorff A."/>
            <person name="Hensen N."/>
            <person name="Bonometti L."/>
            <person name="Westerberg I."/>
            <person name="Brannstrom I.O."/>
            <person name="Guillou S."/>
            <person name="Cros-Aarteil S."/>
            <person name="Calhoun S."/>
            <person name="Haridas S."/>
            <person name="Kuo A."/>
            <person name="Mondo S."/>
            <person name="Pangilinan J."/>
            <person name="Riley R."/>
            <person name="Labutti K."/>
            <person name="Andreopoulos B."/>
            <person name="Lipzen A."/>
            <person name="Chen C."/>
            <person name="Yanf M."/>
            <person name="Daum C."/>
            <person name="Ng V."/>
            <person name="Clum A."/>
            <person name="Ohm R."/>
            <person name="Martin F."/>
            <person name="Silar P."/>
            <person name="Natvig D."/>
            <person name="Lalanne C."/>
            <person name="Gautier V."/>
            <person name="Ament-Velasquez S.L."/>
            <person name="Kruys A."/>
            <person name="Hutchinson M.I."/>
            <person name="Powell A.J."/>
            <person name="Barry K."/>
            <person name="Miller A.N."/>
            <person name="Grigoriev I.V."/>
            <person name="Debuchy R."/>
            <person name="Gladieux P."/>
            <person name="Thoren M.H."/>
            <person name="Johannesson H."/>
        </authorList>
    </citation>
    <scope>NUCLEOTIDE SEQUENCE</scope>
    <source>
        <strain evidence="2">PSN293</strain>
    </source>
</reference>
<dbReference type="EMBL" id="MU858120">
    <property type="protein sequence ID" value="KAK4212822.1"/>
    <property type="molecule type" value="Genomic_DNA"/>
</dbReference>
<evidence type="ECO:0000313" key="2">
    <source>
        <dbReference type="EMBL" id="KAK4212822.1"/>
    </source>
</evidence>
<gene>
    <name evidence="2" type="ORF">QBC37DRAFT_465032</name>
</gene>
<comment type="caution">
    <text evidence="2">The sequence shown here is derived from an EMBL/GenBank/DDBJ whole genome shotgun (WGS) entry which is preliminary data.</text>
</comment>
<sequence>MDRKTGQDKEPKVFESLQNDPSWREIEETGLINDPRNAVEWEKPCEILPIEEMEIRLEYIRKLEQRLHERQIALQTAYQKWGSRGKPVRIYPFDAATIAGLLVVDLTTLEDSLHGFWGKACFALKCLGIIEAGEPVTEGLTTKDPTNEENQDDTTVHLKLQFHWMPKRINKALLKPEERTKEAILGQFDGYWGNPRDPAPRVAFYRSNGRLLRSGDIIRVAVKRRHCQKMKLAFDVQWALTNICALAGGGRRL</sequence>
<dbReference type="AlphaFoldDB" id="A0AAN6YA07"/>
<reference evidence="2" key="1">
    <citation type="journal article" date="2023" name="Mol. Phylogenet. Evol.">
        <title>Genome-scale phylogeny and comparative genomics of the fungal order Sordariales.</title>
        <authorList>
            <person name="Hensen N."/>
            <person name="Bonometti L."/>
            <person name="Westerberg I."/>
            <person name="Brannstrom I.O."/>
            <person name="Guillou S."/>
            <person name="Cros-Aarteil S."/>
            <person name="Calhoun S."/>
            <person name="Haridas S."/>
            <person name="Kuo A."/>
            <person name="Mondo S."/>
            <person name="Pangilinan J."/>
            <person name="Riley R."/>
            <person name="LaButti K."/>
            <person name="Andreopoulos B."/>
            <person name="Lipzen A."/>
            <person name="Chen C."/>
            <person name="Yan M."/>
            <person name="Daum C."/>
            <person name="Ng V."/>
            <person name="Clum A."/>
            <person name="Steindorff A."/>
            <person name="Ohm R.A."/>
            <person name="Martin F."/>
            <person name="Silar P."/>
            <person name="Natvig D.O."/>
            <person name="Lalanne C."/>
            <person name="Gautier V."/>
            <person name="Ament-Velasquez S.L."/>
            <person name="Kruys A."/>
            <person name="Hutchinson M.I."/>
            <person name="Powell A.J."/>
            <person name="Barry K."/>
            <person name="Miller A.N."/>
            <person name="Grigoriev I.V."/>
            <person name="Debuchy R."/>
            <person name="Gladieux P."/>
            <person name="Hiltunen Thoren M."/>
            <person name="Johannesson H."/>
        </authorList>
    </citation>
    <scope>NUCLEOTIDE SEQUENCE</scope>
    <source>
        <strain evidence="2">PSN293</strain>
    </source>
</reference>
<evidence type="ECO:0000256" key="1">
    <source>
        <dbReference type="SAM" id="MobiDB-lite"/>
    </source>
</evidence>
<feature type="compositionally biased region" description="Basic and acidic residues" evidence="1">
    <location>
        <begin position="1"/>
        <end position="13"/>
    </location>
</feature>
<name>A0AAN6YA07_9PEZI</name>